<dbReference type="RefSeq" id="WP_281814405.1">
    <property type="nucleotide sequence ID" value="NZ_BRLB01000003.1"/>
</dbReference>
<evidence type="ECO:0000313" key="2">
    <source>
        <dbReference type="EMBL" id="GKX29155.1"/>
    </source>
</evidence>
<comment type="caution">
    <text evidence="2">The sequence shown here is derived from an EMBL/GenBank/DDBJ whole genome shotgun (WGS) entry which is preliminary data.</text>
</comment>
<dbReference type="EMBL" id="BRLB01000003">
    <property type="protein sequence ID" value="GKX29155.1"/>
    <property type="molecule type" value="Genomic_DNA"/>
</dbReference>
<keyword evidence="3" id="KW-1185">Reference proteome</keyword>
<dbReference type="Proteomes" id="UP001144256">
    <property type="component" value="Unassembled WGS sequence"/>
</dbReference>
<sequence length="186" mass="20452">MKIFLKNVLMKCLVLTLVMGLSTTSFAGEVITSNETTNNNFEIEIQRQNLNDNSEIIVIQENDGTLRAINNTDAMSRSTAVYCTVKVAYWSSSYVYINVSANASSPIKKVTGTLKVTTAGWFGSDLDTINVNLRNSAGSTTLNDQYSAWVGNEDAIKLKFYNVYATDLYGETGSLISWNSGTINRP</sequence>
<organism evidence="2 3">
    <name type="scientific">Vallitalea longa</name>
    <dbReference type="NCBI Taxonomy" id="2936439"/>
    <lineage>
        <taxon>Bacteria</taxon>
        <taxon>Bacillati</taxon>
        <taxon>Bacillota</taxon>
        <taxon>Clostridia</taxon>
        <taxon>Lachnospirales</taxon>
        <taxon>Vallitaleaceae</taxon>
        <taxon>Vallitalea</taxon>
    </lineage>
</organism>
<feature type="signal peptide" evidence="1">
    <location>
        <begin position="1"/>
        <end position="27"/>
    </location>
</feature>
<feature type="chain" id="PRO_5040821982" evidence="1">
    <location>
        <begin position="28"/>
        <end position="186"/>
    </location>
</feature>
<protein>
    <submittedName>
        <fullName evidence="2">Uncharacterized protein</fullName>
    </submittedName>
</protein>
<keyword evidence="1" id="KW-0732">Signal</keyword>
<evidence type="ECO:0000313" key="3">
    <source>
        <dbReference type="Proteomes" id="UP001144256"/>
    </source>
</evidence>
<accession>A0A9W5Y8I5</accession>
<name>A0A9W5Y8I5_9FIRM</name>
<dbReference type="AlphaFoldDB" id="A0A9W5Y8I5"/>
<gene>
    <name evidence="2" type="ORF">SH1V18_16350</name>
</gene>
<reference evidence="2" key="1">
    <citation type="submission" date="2022-06" db="EMBL/GenBank/DDBJ databases">
        <title>Vallitalea longa sp. nov., an anaerobic bacterium isolated from marine sediment.</title>
        <authorList>
            <person name="Hirano S."/>
            <person name="Terahara T."/>
            <person name="Mori K."/>
            <person name="Hamada M."/>
            <person name="Matsumoto R."/>
            <person name="Kobayashi T."/>
        </authorList>
    </citation>
    <scope>NUCLEOTIDE SEQUENCE</scope>
    <source>
        <strain evidence="2">SH18-1</strain>
    </source>
</reference>
<evidence type="ECO:0000256" key="1">
    <source>
        <dbReference type="SAM" id="SignalP"/>
    </source>
</evidence>
<proteinExistence type="predicted"/>